<dbReference type="GO" id="GO:0009435">
    <property type="term" value="P:NAD+ biosynthetic process"/>
    <property type="evidence" value="ECO:0007669"/>
    <property type="project" value="InterPro"/>
</dbReference>
<keyword evidence="8" id="KW-0067">ATP-binding</keyword>
<evidence type="ECO:0000313" key="15">
    <source>
        <dbReference type="Proteomes" id="UP000323392"/>
    </source>
</evidence>
<comment type="pathway">
    <text evidence="2">Cofactor biosynthesis; NAD(+) biosynthesis; deamido-NAD(+) from nicotinate D-ribonucleotide: step 1/1.</text>
</comment>
<comment type="catalytic activity">
    <reaction evidence="10">
        <text>nicotinate beta-D-ribonucleotide + ATP + H(+) = deamido-NAD(+) + diphosphate</text>
        <dbReference type="Rhea" id="RHEA:22860"/>
        <dbReference type="ChEBI" id="CHEBI:15378"/>
        <dbReference type="ChEBI" id="CHEBI:30616"/>
        <dbReference type="ChEBI" id="CHEBI:33019"/>
        <dbReference type="ChEBI" id="CHEBI:57502"/>
        <dbReference type="ChEBI" id="CHEBI:58437"/>
        <dbReference type="EC" id="2.7.7.18"/>
    </reaction>
</comment>
<dbReference type="InterPro" id="IPR005248">
    <property type="entry name" value="NadD/NMNAT"/>
</dbReference>
<evidence type="ECO:0000256" key="6">
    <source>
        <dbReference type="ARBA" id="ARBA00022695"/>
    </source>
</evidence>
<reference evidence="12 14" key="1">
    <citation type="submission" date="2016-02" db="EMBL/GenBank/DDBJ databases">
        <title>Draft genome sequence for Clostridium paradoxum JW-YL-7.</title>
        <authorList>
            <person name="Utturkar S.M."/>
            <person name="Lancaster A."/>
            <person name="Poole F.L."/>
            <person name="Adams M.W."/>
            <person name="Brown S.D."/>
        </authorList>
    </citation>
    <scope>NUCLEOTIDE SEQUENCE [LARGE SCALE GENOMIC DNA]</scope>
    <source>
        <strain evidence="12 14">JW-YL-7</strain>
    </source>
</reference>
<dbReference type="Proteomes" id="UP000323392">
    <property type="component" value="Unassembled WGS sequence"/>
</dbReference>
<protein>
    <recommendedName>
        <fullName evidence="3">nicotinate-nucleotide adenylyltransferase</fullName>
        <ecNumber evidence="3">2.7.7.18</ecNumber>
    </recommendedName>
</protein>
<evidence type="ECO:0000256" key="4">
    <source>
        <dbReference type="ARBA" id="ARBA00022642"/>
    </source>
</evidence>
<dbReference type="SUPFAM" id="SSF48371">
    <property type="entry name" value="ARM repeat"/>
    <property type="match status" value="1"/>
</dbReference>
<gene>
    <name evidence="12" type="ORF">JWYL7_1314</name>
    <name evidence="13" type="ORF">SAMN05661008_00209</name>
</gene>
<dbReference type="GO" id="GO:0005524">
    <property type="term" value="F:ATP binding"/>
    <property type="evidence" value="ECO:0007669"/>
    <property type="project" value="UniProtKB-KW"/>
</dbReference>
<dbReference type="RefSeq" id="WP_066070760.1">
    <property type="nucleotide sequence ID" value="NZ_FRBG01000001.1"/>
</dbReference>
<keyword evidence="9" id="KW-0520">NAD</keyword>
<evidence type="ECO:0000256" key="1">
    <source>
        <dbReference type="ARBA" id="ARBA00002324"/>
    </source>
</evidence>
<dbReference type="InterPro" id="IPR016024">
    <property type="entry name" value="ARM-type_fold"/>
</dbReference>
<dbReference type="InterPro" id="IPR004821">
    <property type="entry name" value="Cyt_trans-like"/>
</dbReference>
<evidence type="ECO:0000313" key="14">
    <source>
        <dbReference type="Proteomes" id="UP000092605"/>
    </source>
</evidence>
<dbReference type="InterPro" id="IPR014729">
    <property type="entry name" value="Rossmann-like_a/b/a_fold"/>
</dbReference>
<dbReference type="PATRIC" id="fig|1121328.3.peg.1322"/>
<evidence type="ECO:0000256" key="8">
    <source>
        <dbReference type="ARBA" id="ARBA00022840"/>
    </source>
</evidence>
<sequence length="1597" mass="186497">MISSVSTQIHNTILSSLLNDNFLDYFSLDKTMLTDHLNDSDFINKIDCIIIEKDYSCSKVLSLCIDLLNKIHKDISFDQWLTFIYNVALSKSFPSALSLNLDNIPKSLYAACHVYLNILKIFCEFEKISDSPSWQSKYPLNFLTFEEESSLEDISEYRVFKRAFEDEYIYEMMKLNQEVLGHNTLDHICGVHSLALFISRQLKQLNVPIDLARVSGACAGHDIGKFGCKSCESSRVAYLHYYYTDQWFKRHNITYIGHIALNHSVWDLELENLSLESLILIYCDFRVKNKKDKDNKFKMHIFSLDEAFDVILNKLDNVDSEKEKRYKKVYSKLKDFEDYMISIGVNVDINENINIKPKNKSYYPLMHGDDIIKNIKYMSIKHNINLMYKLRNEASLNSILEMARSSKYKKNLREYLQAFNEYCTYLTQNQKLIMLKFLYEQLINHEDDIRRDCSELIGTIISIFDEDYRKEIPKDETIDTQIITSFELLDYYLDLFINPDHKIIPLHQKWIGYNLSNMIGSLFSNCKKDQIGGYISVISKYYENGLYKNPSTQLYLLNCIKHIPIQYDETFKNIFLDYILNMIKHKNDNLRLTALYTAYTLLYKVDKNSEFIENLKNTLISKQKSHIYSEDFITSKILNSIYLKNNTNFFIDNSREISKLYLNNLKTSTPWIIKKINIDLLLESALKNKINMTYTAIHFSNLLKVSGVEGVRNSAGMALIKLMPYLSLEQRNDIAIELLRSLEIEGYQFSKYIPHYLGQVILYLQPSDLDELIDDIKFKVKRSQSTLNFLLLKTVGVAIRHYFHYKNRFSEKQKSYKERLNKLLGILLNGLANYSNDIKQFSFKVISKDIFGCNNLDIENKKVIFGLIAKKMLTLLASDNENYADFLSISVGLNNIYRFICDIDSIKLDIPEKVAFFPGTFDPFSLSHKEIAKNIESLGFEVYLAVDEFSWSKKTQPNMFRRNLINMSVADELNIYIYPEDFPINIANPKDLEKLKDTFSDYKLYIVVGSDVILNASAYKRQICPNSIHNFNHIIFERRNSDSPDDFDDKFNVALKNIKGDVLTLNLKPQYEDISSSQIRDYIDKNRDISDLIDPLAQNYIYEKGLYQKEARYKDLMEVTSLEIQILDFIDDDLIYILCEKFLKNMTYMKKIKNFLQNKNSKVLLITENDDILGFCLFKEEDSYQNKKTVVMNGIFSIDNFYSDLNQIILTETLCFCVENEFEFAFYKNEINQNLNTEIEEILRLYGFYKLEKDNEFLFGVDMTNPCILNLDVESFIKSPFKTNTNVRTVINNSRKKLQKSIASLYPGNLLLSFDLNILNKKLVKKICMENNVPSYPTNPKTLGEYICVPFGNVLNKTVIPNTVTKSLHTEKLFSPDTKNFWIEAFPYYLSLENQVKTVASFDRPVILVDDILNKGYRINALDPILKNQNINVKKIIVGILSKKGKDLMIKQNRDVDSVYYIPNLRVWFNENVMYPFIGGDTLWRGFYPSRNLIPSINLILPYTTPYFIKNATAKSLYTLSKTCLENSIDILSSIENEYLNINNRTLTLNNLGEVFIYPRYPDIGKDINYNLNLNPSYYLKEHLQLLNRMEDIINMI</sequence>
<dbReference type="EMBL" id="LSFY01000001">
    <property type="protein sequence ID" value="KXZ40239.1"/>
    <property type="molecule type" value="Genomic_DNA"/>
</dbReference>
<evidence type="ECO:0000313" key="12">
    <source>
        <dbReference type="EMBL" id="KXZ40239.1"/>
    </source>
</evidence>
<dbReference type="GO" id="GO:0004515">
    <property type="term" value="F:nicotinate-nucleotide adenylyltransferase activity"/>
    <property type="evidence" value="ECO:0007669"/>
    <property type="project" value="UniProtKB-EC"/>
</dbReference>
<evidence type="ECO:0000313" key="13">
    <source>
        <dbReference type="EMBL" id="SHK41455.1"/>
    </source>
</evidence>
<comment type="function">
    <text evidence="1">Catalyzes the reversible adenylation of nicotinate mononucleotide (NaMN) to nicotinic acid adenine dinucleotide (NaAD).</text>
</comment>
<evidence type="ECO:0000256" key="10">
    <source>
        <dbReference type="ARBA" id="ARBA00048721"/>
    </source>
</evidence>
<proteinExistence type="predicted"/>
<keyword evidence="4" id="KW-0662">Pyridine nucleotide biosynthesis</keyword>
<comment type="caution">
    <text evidence="12">The sequence shown here is derived from an EMBL/GenBank/DDBJ whole genome shotgun (WGS) entry which is preliminary data.</text>
</comment>
<dbReference type="EC" id="2.7.7.18" evidence="3"/>
<organism evidence="12 14">
    <name type="scientific">Alkalithermobacter thermoalcaliphilus JW-YL-7 = DSM 7308</name>
    <dbReference type="NCBI Taxonomy" id="1121328"/>
    <lineage>
        <taxon>Bacteria</taxon>
        <taxon>Bacillati</taxon>
        <taxon>Bacillota</taxon>
        <taxon>Clostridia</taxon>
        <taxon>Peptostreptococcales</taxon>
        <taxon>Tepidibacteraceae</taxon>
        <taxon>Alkalithermobacter</taxon>
    </lineage>
</organism>
<evidence type="ECO:0000256" key="9">
    <source>
        <dbReference type="ARBA" id="ARBA00023027"/>
    </source>
</evidence>
<dbReference type="PANTHER" id="PTHR39321">
    <property type="entry name" value="NICOTINATE-NUCLEOTIDE ADENYLYLTRANSFERASE-RELATED"/>
    <property type="match status" value="1"/>
</dbReference>
<evidence type="ECO:0000259" key="11">
    <source>
        <dbReference type="Pfam" id="PF01467"/>
    </source>
</evidence>
<dbReference type="PANTHER" id="PTHR39321:SF3">
    <property type="entry name" value="PHOSPHOPANTETHEINE ADENYLYLTRANSFERASE"/>
    <property type="match status" value="1"/>
</dbReference>
<dbReference type="STRING" id="1121328.JWYL7_1314"/>
<evidence type="ECO:0000256" key="5">
    <source>
        <dbReference type="ARBA" id="ARBA00022679"/>
    </source>
</evidence>
<feature type="domain" description="Cytidyltransferase-like" evidence="11">
    <location>
        <begin position="916"/>
        <end position="1080"/>
    </location>
</feature>
<dbReference type="Pfam" id="PF01467">
    <property type="entry name" value="CTP_transf_like"/>
    <property type="match status" value="1"/>
</dbReference>
<accession>A0A150FRM0</accession>
<evidence type="ECO:0000256" key="2">
    <source>
        <dbReference type="ARBA" id="ARBA00005019"/>
    </source>
</evidence>
<dbReference type="EMBL" id="FRBG01000001">
    <property type="protein sequence ID" value="SHK41455.1"/>
    <property type="molecule type" value="Genomic_DNA"/>
</dbReference>
<keyword evidence="15" id="KW-1185">Reference proteome</keyword>
<name>A0A150FRM0_CLOPD</name>
<dbReference type="Gene3D" id="3.40.50.620">
    <property type="entry name" value="HUPs"/>
    <property type="match status" value="1"/>
</dbReference>
<dbReference type="SUPFAM" id="SSF109604">
    <property type="entry name" value="HD-domain/PDEase-like"/>
    <property type="match status" value="1"/>
</dbReference>
<keyword evidence="5 12" id="KW-0808">Transferase</keyword>
<evidence type="ECO:0000256" key="7">
    <source>
        <dbReference type="ARBA" id="ARBA00022741"/>
    </source>
</evidence>
<reference evidence="13 15" key="2">
    <citation type="submission" date="2016-11" db="EMBL/GenBank/DDBJ databases">
        <authorList>
            <person name="Varghese N."/>
            <person name="Submissions S."/>
        </authorList>
    </citation>
    <scope>NUCLEOTIDE SEQUENCE [LARGE SCALE GENOMIC DNA]</scope>
    <source>
        <strain evidence="13 15">DSM 7308</strain>
    </source>
</reference>
<keyword evidence="7" id="KW-0547">Nucleotide-binding</keyword>
<dbReference type="Proteomes" id="UP000092605">
    <property type="component" value="Unassembled WGS sequence"/>
</dbReference>
<dbReference type="SUPFAM" id="SSF52374">
    <property type="entry name" value="Nucleotidylyl transferase"/>
    <property type="match status" value="1"/>
</dbReference>
<keyword evidence="6 12" id="KW-0548">Nucleotidyltransferase</keyword>
<evidence type="ECO:0000256" key="3">
    <source>
        <dbReference type="ARBA" id="ARBA00012389"/>
    </source>
</evidence>